<reference evidence="1" key="1">
    <citation type="submission" date="2021-02" db="EMBL/GenBank/DDBJ databases">
        <authorList>
            <consortium name="DOE Joint Genome Institute"/>
            <person name="Ahrendt S."/>
            <person name="Looney B.P."/>
            <person name="Miyauchi S."/>
            <person name="Morin E."/>
            <person name="Drula E."/>
            <person name="Courty P.E."/>
            <person name="Chicoki N."/>
            <person name="Fauchery L."/>
            <person name="Kohler A."/>
            <person name="Kuo A."/>
            <person name="Labutti K."/>
            <person name="Pangilinan J."/>
            <person name="Lipzen A."/>
            <person name="Riley R."/>
            <person name="Andreopoulos W."/>
            <person name="He G."/>
            <person name="Johnson J."/>
            <person name="Barry K.W."/>
            <person name="Grigoriev I.V."/>
            <person name="Nagy L."/>
            <person name="Hibbett D."/>
            <person name="Henrissat B."/>
            <person name="Matheny P.B."/>
            <person name="Labbe J."/>
            <person name="Martin F."/>
        </authorList>
    </citation>
    <scope>NUCLEOTIDE SEQUENCE</scope>
    <source>
        <strain evidence="1">FP105234-sp</strain>
    </source>
</reference>
<reference evidence="1" key="2">
    <citation type="journal article" date="2022" name="New Phytol.">
        <title>Evolutionary transition to the ectomycorrhizal habit in the genomes of a hyperdiverse lineage of mushroom-forming fungi.</title>
        <authorList>
            <person name="Looney B."/>
            <person name="Miyauchi S."/>
            <person name="Morin E."/>
            <person name="Drula E."/>
            <person name="Courty P.E."/>
            <person name="Kohler A."/>
            <person name="Kuo A."/>
            <person name="LaButti K."/>
            <person name="Pangilinan J."/>
            <person name="Lipzen A."/>
            <person name="Riley R."/>
            <person name="Andreopoulos W."/>
            <person name="He G."/>
            <person name="Johnson J."/>
            <person name="Nolan M."/>
            <person name="Tritt A."/>
            <person name="Barry K.W."/>
            <person name="Grigoriev I.V."/>
            <person name="Nagy L.G."/>
            <person name="Hibbett D."/>
            <person name="Henrissat B."/>
            <person name="Matheny P.B."/>
            <person name="Labbe J."/>
            <person name="Martin F.M."/>
        </authorList>
    </citation>
    <scope>NUCLEOTIDE SEQUENCE</scope>
    <source>
        <strain evidence="1">FP105234-sp</strain>
    </source>
</reference>
<accession>A0ACB8SBQ1</accession>
<evidence type="ECO:0000313" key="1">
    <source>
        <dbReference type="EMBL" id="KAI0053744.1"/>
    </source>
</evidence>
<evidence type="ECO:0000313" key="2">
    <source>
        <dbReference type="Proteomes" id="UP000814033"/>
    </source>
</evidence>
<comment type="caution">
    <text evidence="1">The sequence shown here is derived from an EMBL/GenBank/DDBJ whole genome shotgun (WGS) entry which is preliminary data.</text>
</comment>
<proteinExistence type="predicted"/>
<name>A0ACB8SBQ1_9AGAM</name>
<gene>
    <name evidence="1" type="ORF">FA95DRAFT_1530702</name>
</gene>
<organism evidence="1 2">
    <name type="scientific">Auriscalpium vulgare</name>
    <dbReference type="NCBI Taxonomy" id="40419"/>
    <lineage>
        <taxon>Eukaryota</taxon>
        <taxon>Fungi</taxon>
        <taxon>Dikarya</taxon>
        <taxon>Basidiomycota</taxon>
        <taxon>Agaricomycotina</taxon>
        <taxon>Agaricomycetes</taxon>
        <taxon>Russulales</taxon>
        <taxon>Auriscalpiaceae</taxon>
        <taxon>Auriscalpium</taxon>
    </lineage>
</organism>
<dbReference type="Proteomes" id="UP000814033">
    <property type="component" value="Unassembled WGS sequence"/>
</dbReference>
<dbReference type="EMBL" id="MU275839">
    <property type="protein sequence ID" value="KAI0053744.1"/>
    <property type="molecule type" value="Genomic_DNA"/>
</dbReference>
<keyword evidence="2" id="KW-1185">Reference proteome</keyword>
<sequence>MADKQALRLPLPEKTVHRADDQPLLHARHRRPPPVVFLRLLFFGTAAWMFTTHLLWPLILSYPIFGTPSPQHPCSCPNQVHQVLNAPDCAAMQAVASALDIPEVPIGRLAENFLLTIPWNESAVAASRQYASQPHLAGSEGDLQTAEDFLDLLQRELNVSAPHCPPIYPAGSIASRNATLSIKHCNDTNAWIDIYYPVLNTPLERSLQIVGDDGKVSWTADLEEVADPADGDALSYEKAVPAFHGLSYDGEAEGRLIYANYGLKSDFDALVEQGVNLTGSIVLTRYGGNFRGLKVKAAQELGAAGVLIYSDLRDDGTVTEANNYTAYPHGPARNPTAVQRGSVQYLSVYPGDPTTPGYPAYENSTRVNGTNIPSIPSLPLSWVNGKFLLDEINGGKNFTVKLVNHVDTKVTPIWNVMGVVPGHIKDEVIVVGNHRDAWVLGATDPSSGTAALHEVVRGLGALIREGWRPLRTILIASWDAEEYGLVGSTEWGEDFTQWIDDHVVSYINIDSAVLGSRFEAQASPLLSHFIRNTARELPHPTNASQSLWNATRDEGALHGVHDDADARALADAEAQAADDVGVLPLGANSDFTVFVQRAGVTSLTSGFRSTRSDPVYHYHSIYDSERWQEMYGDPGFARHVSVAKLLGLQMIRLSDSLVIPFNTTHYAFTLASYLDKIEAQAAAASIVADFAPLRLAIRSLQLASFVLDHEKFAAERFLKDALGYPKDNKTFTEHDPDLCRRMRLLDMFDRRITSNHSATRANVFGPVAHVTPSAAVSGVVTPEYQDTLHSTHTTGALCSPRTHRGNDAWPRLPKFPWPFPQPEEPPTTLVRAWALVRKINKKLATFERGFIHTEGLREREWYRHLGVAPGRWSGYGGTPLPGLTEAVTIEKNATLVAYEAERLRMAIEQIAQRIRA</sequence>
<protein>
    <submittedName>
        <fullName evidence="1">Zn-dependent exopeptidase</fullName>
    </submittedName>
</protein>